<dbReference type="PANTHER" id="PTHR36940">
    <property type="entry name" value="PROTEIN CBG20338"/>
    <property type="match status" value="1"/>
</dbReference>
<evidence type="ECO:0000256" key="1">
    <source>
        <dbReference type="SAM" id="Coils"/>
    </source>
</evidence>
<dbReference type="PANTHER" id="PTHR36940:SF1">
    <property type="entry name" value="DUF3278 DOMAIN-CONTAINING PROTEIN"/>
    <property type="match status" value="1"/>
</dbReference>
<evidence type="ECO:0000313" key="5">
    <source>
        <dbReference type="WBParaSite" id="ACRNAN_Path_998.g3835.t1"/>
    </source>
</evidence>
<protein>
    <submittedName>
        <fullName evidence="5">DUF4395 domain-containing protein</fullName>
    </submittedName>
</protein>
<reference evidence="5" key="1">
    <citation type="submission" date="2022-11" db="UniProtKB">
        <authorList>
            <consortium name="WormBaseParasite"/>
        </authorList>
    </citation>
    <scope>IDENTIFICATION</scope>
</reference>
<dbReference type="InterPro" id="IPR055514">
    <property type="entry name" value="DUF7087"/>
</dbReference>
<proteinExistence type="predicted"/>
<feature type="transmembrane region" description="Helical" evidence="2">
    <location>
        <begin position="117"/>
        <end position="134"/>
    </location>
</feature>
<evidence type="ECO:0000256" key="2">
    <source>
        <dbReference type="SAM" id="Phobius"/>
    </source>
</evidence>
<keyword evidence="2" id="KW-0472">Membrane</keyword>
<organism evidence="4 5">
    <name type="scientific">Acrobeloides nanus</name>
    <dbReference type="NCBI Taxonomy" id="290746"/>
    <lineage>
        <taxon>Eukaryota</taxon>
        <taxon>Metazoa</taxon>
        <taxon>Ecdysozoa</taxon>
        <taxon>Nematoda</taxon>
        <taxon>Chromadorea</taxon>
        <taxon>Rhabditida</taxon>
        <taxon>Tylenchina</taxon>
        <taxon>Cephalobomorpha</taxon>
        <taxon>Cephaloboidea</taxon>
        <taxon>Cephalobidae</taxon>
        <taxon>Acrobeloides</taxon>
    </lineage>
</organism>
<dbReference type="Pfam" id="PF23346">
    <property type="entry name" value="DUF7087"/>
    <property type="match status" value="1"/>
</dbReference>
<dbReference type="WBParaSite" id="ACRNAN_Path_998.g3835.t1">
    <property type="protein sequence ID" value="ACRNAN_Path_998.g3835.t1"/>
    <property type="gene ID" value="ACRNAN_Path_998.g3835"/>
</dbReference>
<name>A0A914CF26_9BILA</name>
<feature type="coiled-coil region" evidence="1">
    <location>
        <begin position="13"/>
        <end position="40"/>
    </location>
</feature>
<keyword evidence="1" id="KW-0175">Coiled coil</keyword>
<keyword evidence="2" id="KW-0812">Transmembrane</keyword>
<evidence type="ECO:0000259" key="3">
    <source>
        <dbReference type="Pfam" id="PF23346"/>
    </source>
</evidence>
<keyword evidence="4" id="KW-1185">Reference proteome</keyword>
<dbReference type="AlphaFoldDB" id="A0A914CF26"/>
<accession>A0A914CF26</accession>
<keyword evidence="2" id="KW-1133">Transmembrane helix</keyword>
<feature type="transmembrane region" description="Helical" evidence="2">
    <location>
        <begin position="146"/>
        <end position="167"/>
    </location>
</feature>
<evidence type="ECO:0000313" key="4">
    <source>
        <dbReference type="Proteomes" id="UP000887540"/>
    </source>
</evidence>
<feature type="domain" description="DUF7087" evidence="3">
    <location>
        <begin position="39"/>
        <end position="169"/>
    </location>
</feature>
<dbReference type="Proteomes" id="UP000887540">
    <property type="component" value="Unplaced"/>
</dbReference>
<sequence>MSSDIGNKLNGISNDLKDQADKTQQKLQNLFNQNKQLSNAEIVQHLRLGQVIANFLLAFVLLSASDRLGLLSILPPFILNALNIFLTGKRWYHQVDGRYDVQTMVNSRDFGEKAKHGLVVFAGLLLALLVHFMSPKTSSGFVMSGLFSLADFLAILLGGICTGYEVFEGLKIEKNRRRSSVNPAAWYGSK</sequence>